<evidence type="ECO:0000256" key="3">
    <source>
        <dbReference type="ARBA" id="ARBA00022553"/>
    </source>
</evidence>
<protein>
    <recommendedName>
        <fullName evidence="2">histidine kinase</fullName>
        <ecNumber evidence="2">2.7.13.3</ecNumber>
    </recommendedName>
</protein>
<feature type="domain" description="Response regulatory" evidence="16">
    <location>
        <begin position="689"/>
        <end position="804"/>
    </location>
</feature>
<keyword evidence="6" id="KW-0418">Kinase</keyword>
<dbReference type="InterPro" id="IPR003661">
    <property type="entry name" value="HisK_dim/P_dom"/>
</dbReference>
<dbReference type="InterPro" id="IPR009057">
    <property type="entry name" value="Homeodomain-like_sf"/>
</dbReference>
<dbReference type="InterPro" id="IPR028082">
    <property type="entry name" value="Peripla_BP_I"/>
</dbReference>
<dbReference type="Gene3D" id="1.10.287.130">
    <property type="match status" value="1"/>
</dbReference>
<evidence type="ECO:0000259" key="15">
    <source>
        <dbReference type="PROSITE" id="PS50109"/>
    </source>
</evidence>
<evidence type="ECO:0000256" key="10">
    <source>
        <dbReference type="ARBA" id="ARBA00023163"/>
    </source>
</evidence>
<keyword evidence="4" id="KW-0808">Transferase</keyword>
<feature type="transmembrane region" description="Helical" evidence="13">
    <location>
        <begin position="362"/>
        <end position="384"/>
    </location>
</feature>
<dbReference type="PRINTS" id="PR00344">
    <property type="entry name" value="BCTRLSENSOR"/>
</dbReference>
<dbReference type="STRING" id="662367.SAMN05216167_106125"/>
<feature type="modified residue" description="4-aspartylphosphate" evidence="11">
    <location>
        <position position="737"/>
    </location>
</feature>
<evidence type="ECO:0000256" key="9">
    <source>
        <dbReference type="ARBA" id="ARBA00023015"/>
    </source>
</evidence>
<dbReference type="PANTHER" id="PTHR43547">
    <property type="entry name" value="TWO-COMPONENT HISTIDINE KINASE"/>
    <property type="match status" value="1"/>
</dbReference>
<keyword evidence="10" id="KW-0804">Transcription</keyword>
<evidence type="ECO:0000256" key="2">
    <source>
        <dbReference type="ARBA" id="ARBA00012438"/>
    </source>
</evidence>
<name>A0A1I1U512_9BACT</name>
<dbReference type="GO" id="GO:0000155">
    <property type="term" value="F:phosphorelay sensor kinase activity"/>
    <property type="evidence" value="ECO:0007669"/>
    <property type="project" value="InterPro"/>
</dbReference>
<dbReference type="SMART" id="SM00342">
    <property type="entry name" value="HTH_ARAC"/>
    <property type="match status" value="1"/>
</dbReference>
<dbReference type="Pfam" id="PF00512">
    <property type="entry name" value="HisKA"/>
    <property type="match status" value="1"/>
</dbReference>
<dbReference type="InterPro" id="IPR025997">
    <property type="entry name" value="SBP_2_dom"/>
</dbReference>
<dbReference type="SMART" id="SM00388">
    <property type="entry name" value="HisKA"/>
    <property type="match status" value="1"/>
</dbReference>
<dbReference type="Pfam" id="PF00072">
    <property type="entry name" value="Response_reg"/>
    <property type="match status" value="1"/>
</dbReference>
<dbReference type="Gene3D" id="3.40.50.2300">
    <property type="match status" value="3"/>
</dbReference>
<dbReference type="PROSITE" id="PS50110">
    <property type="entry name" value="RESPONSE_REGULATORY"/>
    <property type="match status" value="1"/>
</dbReference>
<evidence type="ECO:0000256" key="8">
    <source>
        <dbReference type="ARBA" id="ARBA00023012"/>
    </source>
</evidence>
<dbReference type="CDD" id="cd06308">
    <property type="entry name" value="PBP1_sensor_kinase-like"/>
    <property type="match status" value="1"/>
</dbReference>
<evidence type="ECO:0000259" key="14">
    <source>
        <dbReference type="PROSITE" id="PS01124"/>
    </source>
</evidence>
<dbReference type="InterPro" id="IPR011006">
    <property type="entry name" value="CheY-like_superfamily"/>
</dbReference>
<evidence type="ECO:0000256" key="7">
    <source>
        <dbReference type="ARBA" id="ARBA00022840"/>
    </source>
</evidence>
<dbReference type="InterPro" id="IPR005467">
    <property type="entry name" value="His_kinase_dom"/>
</dbReference>
<dbReference type="InterPro" id="IPR018060">
    <property type="entry name" value="HTH_AraC"/>
</dbReference>
<dbReference type="SUPFAM" id="SSF55874">
    <property type="entry name" value="ATPase domain of HSP90 chaperone/DNA topoisomerase II/histidine kinase"/>
    <property type="match status" value="1"/>
</dbReference>
<dbReference type="Pfam" id="PF02518">
    <property type="entry name" value="HATPase_c"/>
    <property type="match status" value="1"/>
</dbReference>
<dbReference type="SUPFAM" id="SSF46689">
    <property type="entry name" value="Homeodomain-like"/>
    <property type="match status" value="1"/>
</dbReference>
<dbReference type="PROSITE" id="PS01124">
    <property type="entry name" value="HTH_ARAC_FAMILY_2"/>
    <property type="match status" value="1"/>
</dbReference>
<dbReference type="PANTHER" id="PTHR43547:SF2">
    <property type="entry name" value="HYBRID SIGNAL TRANSDUCTION HISTIDINE KINASE C"/>
    <property type="match status" value="1"/>
</dbReference>
<keyword evidence="8" id="KW-0902">Two-component regulatory system</keyword>
<reference evidence="17 18" key="1">
    <citation type="submission" date="2016-10" db="EMBL/GenBank/DDBJ databases">
        <authorList>
            <person name="de Groot N.N."/>
        </authorList>
    </citation>
    <scope>NUCLEOTIDE SEQUENCE [LARGE SCALE GENOMIC DNA]</scope>
    <source>
        <strain evidence="17 18">DSM 26130</strain>
    </source>
</reference>
<proteinExistence type="predicted"/>
<dbReference type="InterPro" id="IPR004358">
    <property type="entry name" value="Sig_transdc_His_kin-like_C"/>
</dbReference>
<evidence type="ECO:0000259" key="16">
    <source>
        <dbReference type="PROSITE" id="PS50110"/>
    </source>
</evidence>
<keyword evidence="13" id="KW-0472">Membrane</keyword>
<dbReference type="FunFam" id="1.10.287.130:FF:000045">
    <property type="entry name" value="Two-component system sensor histidine kinase/response regulator"/>
    <property type="match status" value="1"/>
</dbReference>
<evidence type="ECO:0000256" key="5">
    <source>
        <dbReference type="ARBA" id="ARBA00022741"/>
    </source>
</evidence>
<evidence type="ECO:0000256" key="11">
    <source>
        <dbReference type="PROSITE-ProRule" id="PRU00169"/>
    </source>
</evidence>
<evidence type="ECO:0000256" key="13">
    <source>
        <dbReference type="SAM" id="Phobius"/>
    </source>
</evidence>
<comment type="catalytic activity">
    <reaction evidence="1">
        <text>ATP + protein L-histidine = ADP + protein N-phospho-L-histidine.</text>
        <dbReference type="EC" id="2.7.13.3"/>
    </reaction>
</comment>
<dbReference type="GO" id="GO:0005524">
    <property type="term" value="F:ATP binding"/>
    <property type="evidence" value="ECO:0007669"/>
    <property type="project" value="UniProtKB-KW"/>
</dbReference>
<dbReference type="EC" id="2.7.13.3" evidence="2"/>
<dbReference type="CDD" id="cd00082">
    <property type="entry name" value="HisKA"/>
    <property type="match status" value="1"/>
</dbReference>
<dbReference type="EMBL" id="FOLQ01000006">
    <property type="protein sequence ID" value="SFD65785.1"/>
    <property type="molecule type" value="Genomic_DNA"/>
</dbReference>
<dbReference type="SMART" id="SM00387">
    <property type="entry name" value="HATPase_c"/>
    <property type="match status" value="1"/>
</dbReference>
<evidence type="ECO:0000256" key="4">
    <source>
        <dbReference type="ARBA" id="ARBA00022679"/>
    </source>
</evidence>
<dbReference type="Gene3D" id="3.30.565.10">
    <property type="entry name" value="Histidine kinase-like ATPase, C-terminal domain"/>
    <property type="match status" value="1"/>
</dbReference>
<evidence type="ECO:0000256" key="1">
    <source>
        <dbReference type="ARBA" id="ARBA00000085"/>
    </source>
</evidence>
<dbReference type="InterPro" id="IPR001789">
    <property type="entry name" value="Sig_transdc_resp-reg_receiver"/>
</dbReference>
<dbReference type="InterPro" id="IPR036097">
    <property type="entry name" value="HisK_dim/P_sf"/>
</dbReference>
<evidence type="ECO:0000313" key="18">
    <source>
        <dbReference type="Proteomes" id="UP000198598"/>
    </source>
</evidence>
<keyword evidence="3 11" id="KW-0597">Phosphoprotein</keyword>
<dbReference type="AlphaFoldDB" id="A0A1I1U512"/>
<keyword evidence="18" id="KW-1185">Reference proteome</keyword>
<keyword evidence="13" id="KW-1133">Transmembrane helix</keyword>
<gene>
    <name evidence="17" type="ORF">SAMN05216167_106125</name>
</gene>
<feature type="domain" description="Histidine kinase" evidence="15">
    <location>
        <begin position="428"/>
        <end position="645"/>
    </location>
</feature>
<sequence>MNALLNWLARPVLFLVKKQFPSHKDTRYVLMAGMLSLLVSCNSTSENRTYRIGFSQCTGADSWRRTMQENMYRELSFDPKVAFIMKDANGNTARQIEQIQQLIDQHVDVLIVTPNEAKPITPILEKAYQQGIPVIILDRRTNSEQYTSYVGASNYDVGYTAGTYANNLLNGQGNVVEISERPGSSADIDRHRGFIGALNRHPGIHLVSKLTGNWDKQSFESQLTGLLKNRPGIQLIFAQNDRTALKAYTICKKLGREKTLKIIGVDGLSGANEGIDLVERGILTATVLYPTGGEEAIQTAMAILQKQPFKRENQLQITLIDSSNVRIMKLQNEKVIAQQKDIERRQKKIVEQQAISENQATIIYAVSITLALALIFGLLSFYSLRENRKINRRLEAQNEEISDQKNQIEQLAEQAEIENEAKLKFFTNISHEFRTPLTLILAPVEDILENDKVRDSLLKQEMMLIRKNTLRLLRLVNQLLDFRKIDSHKMPVLASEQNMIEFVKDIMAAFEKTASKHKIDFRLIASEPQIMVWFDPAMLDKVIFNLLSNAFKFTPDKGRIYLYVRISSSTHVQIRVEDNGIGMTPAEIAHVFEVFYQGKSTYKASGTGLGLALSKELITLHQGTLSVRSEQGKETCFTIELPLGNAHLDTSERQTEPAEDLPAVQNRIVLDDNEIKTSIPSSGKQHEKSVLVIEDNEDLNSLLEQKLQTTYQVYKALDGEEGLRIAFDQIPDLIVCDIMLPRKDGLSVASILKSDFRTSHIPIILLTARNTNEQQIEGIQMGVDAYITKPFNLKYVEATIKTLLKNRTLLREHYTSELPTELLAGNAPNKLDKKFIAEFKAHIEEKYNDSELNVEEIGRDLGMSRVQLYRKVKALLGYSVNEYIQEVRLNKARFLLKQDDLTVADIAYKVGFSSPTYFSTSFKGKYNQTPLEYKNS</sequence>
<dbReference type="SMART" id="SM00448">
    <property type="entry name" value="REC"/>
    <property type="match status" value="1"/>
</dbReference>
<dbReference type="CDD" id="cd17574">
    <property type="entry name" value="REC_OmpR"/>
    <property type="match status" value="1"/>
</dbReference>
<keyword evidence="9" id="KW-0805">Transcription regulation</keyword>
<evidence type="ECO:0000256" key="12">
    <source>
        <dbReference type="SAM" id="Coils"/>
    </source>
</evidence>
<dbReference type="SUPFAM" id="SSF47384">
    <property type="entry name" value="Homodimeric domain of signal transducing histidine kinase"/>
    <property type="match status" value="1"/>
</dbReference>
<dbReference type="Pfam" id="PF13407">
    <property type="entry name" value="Peripla_BP_4"/>
    <property type="match status" value="1"/>
</dbReference>
<feature type="domain" description="HTH araC/xylS-type" evidence="14">
    <location>
        <begin position="837"/>
        <end position="936"/>
    </location>
</feature>
<accession>A0A1I1U512</accession>
<dbReference type="Pfam" id="PF12833">
    <property type="entry name" value="HTH_18"/>
    <property type="match status" value="1"/>
</dbReference>
<evidence type="ECO:0000256" key="6">
    <source>
        <dbReference type="ARBA" id="ARBA00022777"/>
    </source>
</evidence>
<dbReference type="GO" id="GO:0003700">
    <property type="term" value="F:DNA-binding transcription factor activity"/>
    <property type="evidence" value="ECO:0007669"/>
    <property type="project" value="InterPro"/>
</dbReference>
<dbReference type="GO" id="GO:0043565">
    <property type="term" value="F:sequence-specific DNA binding"/>
    <property type="evidence" value="ECO:0007669"/>
    <property type="project" value="InterPro"/>
</dbReference>
<organism evidence="17 18">
    <name type="scientific">Spirosoma endophyticum</name>
    <dbReference type="NCBI Taxonomy" id="662367"/>
    <lineage>
        <taxon>Bacteria</taxon>
        <taxon>Pseudomonadati</taxon>
        <taxon>Bacteroidota</taxon>
        <taxon>Cytophagia</taxon>
        <taxon>Cytophagales</taxon>
        <taxon>Cytophagaceae</taxon>
        <taxon>Spirosoma</taxon>
    </lineage>
</organism>
<dbReference type="SUPFAM" id="SSF52172">
    <property type="entry name" value="CheY-like"/>
    <property type="match status" value="1"/>
</dbReference>
<dbReference type="Gene3D" id="1.10.10.60">
    <property type="entry name" value="Homeodomain-like"/>
    <property type="match status" value="2"/>
</dbReference>
<evidence type="ECO:0000313" key="17">
    <source>
        <dbReference type="EMBL" id="SFD65785.1"/>
    </source>
</evidence>
<dbReference type="InterPro" id="IPR036890">
    <property type="entry name" value="HATPase_C_sf"/>
</dbReference>
<dbReference type="FunFam" id="3.30.565.10:FF:000037">
    <property type="entry name" value="Hybrid sensor histidine kinase/response regulator"/>
    <property type="match status" value="1"/>
</dbReference>
<keyword evidence="5" id="KW-0547">Nucleotide-binding</keyword>
<feature type="coiled-coil region" evidence="12">
    <location>
        <begin position="384"/>
        <end position="421"/>
    </location>
</feature>
<keyword evidence="12" id="KW-0175">Coiled coil</keyword>
<dbReference type="Proteomes" id="UP000198598">
    <property type="component" value="Unassembled WGS sequence"/>
</dbReference>
<keyword evidence="7" id="KW-0067">ATP-binding</keyword>
<dbReference type="PROSITE" id="PS50109">
    <property type="entry name" value="HIS_KIN"/>
    <property type="match status" value="1"/>
</dbReference>
<dbReference type="InterPro" id="IPR003594">
    <property type="entry name" value="HATPase_dom"/>
</dbReference>
<dbReference type="SUPFAM" id="SSF53822">
    <property type="entry name" value="Periplasmic binding protein-like I"/>
    <property type="match status" value="1"/>
</dbReference>
<keyword evidence="13" id="KW-0812">Transmembrane</keyword>